<dbReference type="InterPro" id="IPR032675">
    <property type="entry name" value="LRR_dom_sf"/>
</dbReference>
<dbReference type="InterPro" id="IPR035897">
    <property type="entry name" value="Toll_tir_struct_dom_sf"/>
</dbReference>
<proteinExistence type="predicted"/>
<dbReference type="PROSITE" id="PS50104">
    <property type="entry name" value="TIR"/>
    <property type="match status" value="1"/>
</dbReference>
<dbReference type="InterPro" id="IPR042197">
    <property type="entry name" value="Apaf_helical"/>
</dbReference>
<dbReference type="AlphaFoldDB" id="A0A445HTM7"/>
<gene>
    <name evidence="5" type="ORF">D0Y65_035070</name>
</gene>
<evidence type="ECO:0000256" key="2">
    <source>
        <dbReference type="ARBA" id="ARBA00022737"/>
    </source>
</evidence>
<dbReference type="Gene3D" id="3.40.50.10140">
    <property type="entry name" value="Toll/interleukin-1 receptor homology (TIR) domain"/>
    <property type="match status" value="1"/>
</dbReference>
<organism evidence="5 8">
    <name type="scientific">Glycine soja</name>
    <name type="common">Wild soybean</name>
    <dbReference type="NCBI Taxonomy" id="3848"/>
    <lineage>
        <taxon>Eukaryota</taxon>
        <taxon>Viridiplantae</taxon>
        <taxon>Streptophyta</taxon>
        <taxon>Embryophyta</taxon>
        <taxon>Tracheophyta</taxon>
        <taxon>Spermatophyta</taxon>
        <taxon>Magnoliopsida</taxon>
        <taxon>eudicotyledons</taxon>
        <taxon>Gunneridae</taxon>
        <taxon>Pentapetalae</taxon>
        <taxon>rosids</taxon>
        <taxon>fabids</taxon>
        <taxon>Fabales</taxon>
        <taxon>Fabaceae</taxon>
        <taxon>Papilionoideae</taxon>
        <taxon>50 kb inversion clade</taxon>
        <taxon>NPAAA clade</taxon>
        <taxon>indigoferoid/millettioid clade</taxon>
        <taxon>Phaseoleae</taxon>
        <taxon>Glycine</taxon>
        <taxon>Glycine subgen. Soja</taxon>
    </lineage>
</organism>
<dbReference type="Pfam" id="PF01582">
    <property type="entry name" value="TIR"/>
    <property type="match status" value="1"/>
</dbReference>
<dbReference type="InterPro" id="IPR000157">
    <property type="entry name" value="TIR_dom"/>
</dbReference>
<feature type="domain" description="TIR" evidence="4">
    <location>
        <begin position="43"/>
        <end position="209"/>
    </location>
</feature>
<sequence length="1190" mass="135926">MMKNVSWFWTRLGRGSSSNFSTVSIASSSSNDSVDSSIQNQNYRYDVFISFRGPDTRNTFVDHLYAHLLRKGIFVFKDDKKLHKGESISAQLLQAIQDSRLSIIVFSKQYASSTWCLDEMAAIADCKQQSNQTVFPVFYDVDPSHVRHQNGAYEVAFVSHRSRFREDPDKVDRWARAMTDLANSAGWDVMNKPEFREIENIVQEVIKTLGHKFSGFVDDLIGIQSRVQELEGSLKLSSNNDNVRVLGICGMGGIGKTTQAVVLYDRISYKFDACCFVENVNKIYRDGGATAIQKQIVRQTLDEKNLEIYSPFEISGIVRNRLHNIKVLIFLDNVDQIEQLQELAINPNFLFEGSRMIIITRDEHILKVYGAHVIHKVSLMNNNDARKLFYSKAFKSEDQSSSCVELIPEVLKYVQCLPLAIKVIGSFLCTRNATQWKDALDRFQNSPDNGIMDVLQISIDGLQYEEKEIFLHIACFFKEEMEDYAKRILNCCGLHTHIGIPRLIEKSLITLRDQEIHMHDMLQELGKKIVRNQFPEQPGSWSRIWLYEDFFRVMTTQTGTNNVTAVVLNKKDQDMSECSVAELSKMKNLRLLILYNKSFSGSLDFLSSQLRYLLWHDYPFTSLPSCFAAFGLVELNMPSSSINCLWEGRKNFTCLKRMDLSNSKFLVETPDFSGAPYLERLDLSGCTDLTFVHPSMGRLENLVFLSFRNCNNLISIKIGRGFNLISLRVLHFSGCTKLENTPDFTRTTNLEYLDFDGCTSLSSVHESIGALAKLTFLSFRDCKNLVSIPNNMNTMTSLQTLDLWGCLELMDLPLGRAFSPSSHLKSLVFLDMGFCNLVKVPDAIGELRCLERLNLQGNNFVSIPYDSFCGLHCLAYLNLSHCHKLEALPDLPSERASLGGWYFKTVSGSRDHRSGLYVFDCPKLAHMLVSPSRDLELAWLVRLIKEPCNFRCGFDIVVPLGLEVILPRWLLNQGFKGDSVIRIMQFNVDDNWIGFVFCVTFERNIIRPAVSSSSPHCSFSSSHPFRLSFESEYTEEYFDMPLNLELNKIYGSKHLWVIYISREHCHFVKTGAHITFKAHSSVKINAWGMKSIFRQDIDDLERMQQGESLPLHPNDVVHHVDFDSVEKSNNNSGPKFQLPYNWLVTKEDEVENMNTKAKETNLSNAGLSDDTRSLFKIPSLEDVLRRRPRP</sequence>
<dbReference type="PANTHER" id="PTHR11017:SF290">
    <property type="entry name" value="ADP-RIBOSYL CYCLASE_CYCLIC ADP-RIBOSE HYDROLASE"/>
    <property type="match status" value="1"/>
</dbReference>
<dbReference type="PROSITE" id="PS51450">
    <property type="entry name" value="LRR"/>
    <property type="match status" value="1"/>
</dbReference>
<dbReference type="InterPro" id="IPR044974">
    <property type="entry name" value="Disease_R_plants"/>
</dbReference>
<dbReference type="SUPFAM" id="SSF52540">
    <property type="entry name" value="P-loop containing nucleoside triphosphate hydrolases"/>
    <property type="match status" value="1"/>
</dbReference>
<keyword evidence="1" id="KW-0433">Leucine-rich repeat</keyword>
<evidence type="ECO:0000256" key="3">
    <source>
        <dbReference type="ARBA" id="ARBA00023027"/>
    </source>
</evidence>
<dbReference type="SUPFAM" id="SSF52058">
    <property type="entry name" value="L domain-like"/>
    <property type="match status" value="1"/>
</dbReference>
<dbReference type="GO" id="GO:0006952">
    <property type="term" value="P:defense response"/>
    <property type="evidence" value="ECO:0007669"/>
    <property type="project" value="InterPro"/>
</dbReference>
<dbReference type="InterPro" id="IPR001611">
    <property type="entry name" value="Leu-rich_rpt"/>
</dbReference>
<evidence type="ECO:0000313" key="7">
    <source>
        <dbReference type="EMBL" id="RZB76953.1"/>
    </source>
</evidence>
<dbReference type="Gene3D" id="3.80.10.10">
    <property type="entry name" value="Ribonuclease Inhibitor"/>
    <property type="match status" value="3"/>
</dbReference>
<dbReference type="GO" id="GO:0043531">
    <property type="term" value="F:ADP binding"/>
    <property type="evidence" value="ECO:0007669"/>
    <property type="project" value="InterPro"/>
</dbReference>
<evidence type="ECO:0000313" key="6">
    <source>
        <dbReference type="EMBL" id="RZB76952.1"/>
    </source>
</evidence>
<dbReference type="FunFam" id="3.40.50.10140:FF:000007">
    <property type="entry name" value="Disease resistance protein (TIR-NBS-LRR class)"/>
    <property type="match status" value="1"/>
</dbReference>
<dbReference type="Gene3D" id="1.10.8.430">
    <property type="entry name" value="Helical domain of apoptotic protease-activating factors"/>
    <property type="match status" value="1"/>
</dbReference>
<dbReference type="PRINTS" id="PR00364">
    <property type="entry name" value="DISEASERSIST"/>
</dbReference>
<dbReference type="EMBL" id="QZWG01000012">
    <property type="protein sequence ID" value="RZB76952.1"/>
    <property type="molecule type" value="Genomic_DNA"/>
</dbReference>
<evidence type="ECO:0000259" key="4">
    <source>
        <dbReference type="PROSITE" id="PS50104"/>
    </source>
</evidence>
<dbReference type="Pfam" id="PF23282">
    <property type="entry name" value="WHD_ROQ1"/>
    <property type="match status" value="1"/>
</dbReference>
<dbReference type="Proteomes" id="UP000289340">
    <property type="component" value="Chromosome 12"/>
</dbReference>
<dbReference type="InterPro" id="IPR058192">
    <property type="entry name" value="WHD_ROQ1-like"/>
</dbReference>
<dbReference type="Pfam" id="PF13855">
    <property type="entry name" value="LRR_8"/>
    <property type="match status" value="1"/>
</dbReference>
<protein>
    <submittedName>
        <fullName evidence="5">TMV resistance protein N isoform A</fullName>
    </submittedName>
    <submittedName>
        <fullName evidence="6">TMV resistance protein N isoform B</fullName>
    </submittedName>
    <submittedName>
        <fullName evidence="7">TMV resistance protein N isoform C</fullName>
    </submittedName>
</protein>
<dbReference type="SUPFAM" id="SSF52200">
    <property type="entry name" value="Toll/Interleukin receptor TIR domain"/>
    <property type="match status" value="1"/>
</dbReference>
<dbReference type="Gene3D" id="3.40.50.300">
    <property type="entry name" value="P-loop containing nucleotide triphosphate hydrolases"/>
    <property type="match status" value="1"/>
</dbReference>
<dbReference type="InterPro" id="IPR002182">
    <property type="entry name" value="NB-ARC"/>
</dbReference>
<evidence type="ECO:0000313" key="5">
    <source>
        <dbReference type="EMBL" id="RZB76951.1"/>
    </source>
</evidence>
<evidence type="ECO:0000256" key="1">
    <source>
        <dbReference type="ARBA" id="ARBA00022614"/>
    </source>
</evidence>
<dbReference type="Pfam" id="PF00931">
    <property type="entry name" value="NB-ARC"/>
    <property type="match status" value="1"/>
</dbReference>
<keyword evidence="2" id="KW-0677">Repeat</keyword>
<keyword evidence="3" id="KW-0520">NAD</keyword>
<dbReference type="EMBL" id="QZWG01000012">
    <property type="protein sequence ID" value="RZB76953.1"/>
    <property type="molecule type" value="Genomic_DNA"/>
</dbReference>
<name>A0A445HTM7_GLYSO</name>
<keyword evidence="8" id="KW-1185">Reference proteome</keyword>
<accession>A0A445HTM7</accession>
<evidence type="ECO:0000313" key="8">
    <source>
        <dbReference type="Proteomes" id="UP000289340"/>
    </source>
</evidence>
<dbReference type="PANTHER" id="PTHR11017">
    <property type="entry name" value="LEUCINE-RICH REPEAT-CONTAINING PROTEIN"/>
    <property type="match status" value="1"/>
</dbReference>
<comment type="caution">
    <text evidence="5">The sequence shown here is derived from an EMBL/GenBank/DDBJ whole genome shotgun (WGS) entry which is preliminary data.</text>
</comment>
<dbReference type="GO" id="GO:0007165">
    <property type="term" value="P:signal transduction"/>
    <property type="evidence" value="ECO:0007669"/>
    <property type="project" value="InterPro"/>
</dbReference>
<dbReference type="EMBL" id="QZWG01000012">
    <property type="protein sequence ID" value="RZB76951.1"/>
    <property type="molecule type" value="Genomic_DNA"/>
</dbReference>
<reference evidence="5 8" key="1">
    <citation type="submission" date="2018-09" db="EMBL/GenBank/DDBJ databases">
        <title>A high-quality reference genome of wild soybean provides a powerful tool to mine soybean genomes.</title>
        <authorList>
            <person name="Xie M."/>
            <person name="Chung C.Y.L."/>
            <person name="Li M.-W."/>
            <person name="Wong F.-L."/>
            <person name="Chan T.-F."/>
            <person name="Lam H.-M."/>
        </authorList>
    </citation>
    <scope>NUCLEOTIDE SEQUENCE [LARGE SCALE GENOMIC DNA]</scope>
    <source>
        <strain evidence="8">cv. W05</strain>
        <tissue evidence="5">Hypocotyl of etiolated seedlings</tissue>
    </source>
</reference>
<dbReference type="Gramene" id="XM_028338397.1">
    <property type="protein sequence ID" value="XP_028194198.1"/>
    <property type="gene ID" value="LOC114379710"/>
</dbReference>
<dbReference type="SMART" id="SM00255">
    <property type="entry name" value="TIR"/>
    <property type="match status" value="1"/>
</dbReference>
<dbReference type="InterPro" id="IPR027417">
    <property type="entry name" value="P-loop_NTPase"/>
</dbReference>